<evidence type="ECO:0000313" key="2">
    <source>
        <dbReference type="EMBL" id="TQE10928.1"/>
    </source>
</evidence>
<dbReference type="PANTHER" id="PTHR47863">
    <property type="entry name" value="RING/FYVE/PHD ZINC FINGER SUPERFAMILY PROTEIN"/>
    <property type="match status" value="1"/>
</dbReference>
<feature type="region of interest" description="Disordered" evidence="1">
    <location>
        <begin position="169"/>
        <end position="201"/>
    </location>
</feature>
<feature type="region of interest" description="Disordered" evidence="1">
    <location>
        <begin position="371"/>
        <end position="410"/>
    </location>
</feature>
<dbReference type="SUPFAM" id="SSF46689">
    <property type="entry name" value="Homeodomain-like"/>
    <property type="match status" value="1"/>
</dbReference>
<accession>A0A540NIP4</accession>
<feature type="compositionally biased region" description="Basic and acidic residues" evidence="1">
    <location>
        <begin position="74"/>
        <end position="83"/>
    </location>
</feature>
<feature type="compositionally biased region" description="Polar residues" evidence="1">
    <location>
        <begin position="52"/>
        <end position="63"/>
    </location>
</feature>
<dbReference type="PANTHER" id="PTHR47863:SF4">
    <property type="entry name" value="RING_FYVE_PHD ZINC FINGER SUPERFAMILY PROTEIN"/>
    <property type="match status" value="1"/>
</dbReference>
<dbReference type="AlphaFoldDB" id="A0A540NIP4"/>
<evidence type="ECO:0000256" key="1">
    <source>
        <dbReference type="SAM" id="MobiDB-lite"/>
    </source>
</evidence>
<sequence>MHKTASLPKCALKQLKDSILDGTHPHADFLRKKCGLTLRNYGDRVPLGESSPRLNESCSNAQNMGIKGSADPLNNEHESKQSEEDPDNVNLLPSKRNRIASDARIMADENCSSVNVSDDWNIISKKMKCDASYVLQSTEQNQIRLHGKELLGDLSERERCDFAENQMGTMDGSTALENGRDDCTSSNRCGQSNGDAVHKSQSENHLNATSMPQDKSLDEAHQYSCVDQTKHDSCLHLEPRVSSVAPPDGTQHKVSAKVFNFNSEHNFHSADGPQEKSISENGNGLVAKNLADENHKSVIGSDDCCVISKKVKWDPSYVLLCIEKKQIPLHGRELLEDSSERDAPLPERERCDLAESQMGTMAKGKVIEDGHNDLTTSKRCGQSTDHAVNKSQSESPCNTGSLPRDTFQDEAPMYAHTDEVKDDGGLHPEQRESCVAAPDETLHKVSAEVFNRNSELGILVKVSLPASTDEPQQKSIADEGLDGCQNQVPAKGDTLSSKSAVSLLADKRQAVVIEQEDLQRHITNAQEVQGHALNIDSEQAGARMSSTSNYSARLRTKNPYTSPTISQLRQIKVPGSIEEEEMLKKGVQTFSKIDERILTWKQILEFGGSAFLHSRTPVELKNKWRNICRRCPKLN</sequence>
<protein>
    <recommendedName>
        <fullName evidence="4">Myb-like domain-containing protein</fullName>
    </recommendedName>
</protein>
<feature type="compositionally biased region" description="Polar residues" evidence="1">
    <location>
        <begin position="184"/>
        <end position="194"/>
    </location>
</feature>
<evidence type="ECO:0008006" key="4">
    <source>
        <dbReference type="Google" id="ProtNLM"/>
    </source>
</evidence>
<dbReference type="EMBL" id="VIEB01000035">
    <property type="protein sequence ID" value="TQE10928.1"/>
    <property type="molecule type" value="Genomic_DNA"/>
</dbReference>
<feature type="compositionally biased region" description="Polar residues" evidence="1">
    <location>
        <begin position="373"/>
        <end position="401"/>
    </location>
</feature>
<dbReference type="Proteomes" id="UP000315295">
    <property type="component" value="Unassembled WGS sequence"/>
</dbReference>
<evidence type="ECO:0000313" key="3">
    <source>
        <dbReference type="Proteomes" id="UP000315295"/>
    </source>
</evidence>
<keyword evidence="3" id="KW-1185">Reference proteome</keyword>
<gene>
    <name evidence="2" type="ORF">C1H46_003501</name>
</gene>
<reference evidence="2 3" key="1">
    <citation type="journal article" date="2019" name="G3 (Bethesda)">
        <title>Sequencing of a Wild Apple (Malus baccata) Genome Unravels the Differences Between Cultivated and Wild Apple Species Regarding Disease Resistance and Cold Tolerance.</title>
        <authorList>
            <person name="Chen X."/>
        </authorList>
    </citation>
    <scope>NUCLEOTIDE SEQUENCE [LARGE SCALE GENOMIC DNA]</scope>
    <source>
        <strain evidence="3">cv. Shandingzi</strain>
        <tissue evidence="2">Leaves</tissue>
    </source>
</reference>
<dbReference type="Gene3D" id="1.10.246.220">
    <property type="match status" value="1"/>
</dbReference>
<organism evidence="2 3">
    <name type="scientific">Malus baccata</name>
    <name type="common">Siberian crab apple</name>
    <name type="synonym">Pyrus baccata</name>
    <dbReference type="NCBI Taxonomy" id="106549"/>
    <lineage>
        <taxon>Eukaryota</taxon>
        <taxon>Viridiplantae</taxon>
        <taxon>Streptophyta</taxon>
        <taxon>Embryophyta</taxon>
        <taxon>Tracheophyta</taxon>
        <taxon>Spermatophyta</taxon>
        <taxon>Magnoliopsida</taxon>
        <taxon>eudicotyledons</taxon>
        <taxon>Gunneridae</taxon>
        <taxon>Pentapetalae</taxon>
        <taxon>rosids</taxon>
        <taxon>fabids</taxon>
        <taxon>Rosales</taxon>
        <taxon>Rosaceae</taxon>
        <taxon>Amygdaloideae</taxon>
        <taxon>Maleae</taxon>
        <taxon>Malus</taxon>
    </lineage>
</organism>
<comment type="caution">
    <text evidence="2">The sequence shown here is derived from an EMBL/GenBank/DDBJ whole genome shotgun (WGS) entry which is preliminary data.</text>
</comment>
<dbReference type="CDD" id="cd11660">
    <property type="entry name" value="SANT_TRF"/>
    <property type="match status" value="1"/>
</dbReference>
<proteinExistence type="predicted"/>
<feature type="region of interest" description="Disordered" evidence="1">
    <location>
        <begin position="45"/>
        <end position="93"/>
    </location>
</feature>
<name>A0A540NIP4_MALBA</name>
<dbReference type="InterPro" id="IPR009057">
    <property type="entry name" value="Homeodomain-like_sf"/>
</dbReference>